<dbReference type="AlphaFoldDB" id="A0A5N1J5E7"/>
<evidence type="ECO:0000313" key="3">
    <source>
        <dbReference type="Proteomes" id="UP000326570"/>
    </source>
</evidence>
<organism evidence="2 3">
    <name type="scientific">Adhaeribacter soli</name>
    <dbReference type="NCBI Taxonomy" id="2607655"/>
    <lineage>
        <taxon>Bacteria</taxon>
        <taxon>Pseudomonadati</taxon>
        <taxon>Bacteroidota</taxon>
        <taxon>Cytophagia</taxon>
        <taxon>Cytophagales</taxon>
        <taxon>Hymenobacteraceae</taxon>
        <taxon>Adhaeribacter</taxon>
    </lineage>
</organism>
<dbReference type="Pfam" id="PF19408">
    <property type="entry name" value="PKD_6"/>
    <property type="match status" value="1"/>
</dbReference>
<sequence length="653" mass="71977">MGVRKLFPVFCIVFFGYLSMPGVFAQEKQGANWFFAGRVHLDFNVPKPVVTNFSFIKVDSLATGIAGAAAISDKNGDPLFFTSGGKIATREKINGVYQPMANGKFFSGKVPDLLYSEMIVQSPGDSNLYYLFFTKFERAISTSVDLYQLQVDMRLNNGYGDVVPNSLQLVRKKVSPYNLTAFLHHNNRDTWVSAANSVPGAGVSDTIFNYLVTPTGILPPVKTKVTTPFSSSRMKASPNSEMFVVVAYKLIAGQRVQHLELYDFNRTTGVPTLRFSFPTPSLDYQLFSFAFSPDNSKLYAGSSGHTGLPKIATVYQYDLAAGNTAQVQQSQNIVYNSTNFSGVYDMQLAINGKLYLYTEPAFLAQINCPDFYGPACNIQVNTVDLNGKTEGYSLPTLNQTIFRNAGKLQAQATRQTICEGDTVQLSAYGAGADHFKWKLANGLIPSSDTLVNPIVNPTETTTYMVIGSSTCRTDTAYVKVTVLPKPKPLSISGPLQVHTYAEKQVYSVKDPVPGNKFDWQISGGTIEKGQGSSSIEVNWGAAGAGSITVTESNAAGCKWGSTSLEVEISGEPDLIIYNIITPNNDGKNDAFVIENLKWYPQNELRIFNRWGMEVYQSKNYRNNWKAEKVSSGIYYYLFITQGKTWKGWVEVVK</sequence>
<accession>A0A5N1J5E7</accession>
<evidence type="ECO:0000259" key="1">
    <source>
        <dbReference type="Pfam" id="PF19408"/>
    </source>
</evidence>
<reference evidence="2 3" key="1">
    <citation type="submission" date="2019-09" db="EMBL/GenBank/DDBJ databases">
        <title>Genome sequence of Adhaeribacter sp. M2.</title>
        <authorList>
            <person name="Srinivasan S."/>
        </authorList>
    </citation>
    <scope>NUCLEOTIDE SEQUENCE [LARGE SCALE GENOMIC DNA]</scope>
    <source>
        <strain evidence="2 3">M2</strain>
    </source>
</reference>
<feature type="domain" description="PKD-like" evidence="1">
    <location>
        <begin position="486"/>
        <end position="561"/>
    </location>
</feature>
<gene>
    <name evidence="2" type="ORF">F0P94_08100</name>
</gene>
<dbReference type="Proteomes" id="UP000326570">
    <property type="component" value="Unassembled WGS sequence"/>
</dbReference>
<evidence type="ECO:0000313" key="2">
    <source>
        <dbReference type="EMBL" id="KAA9340299.1"/>
    </source>
</evidence>
<dbReference type="EMBL" id="VTWT01000003">
    <property type="protein sequence ID" value="KAA9340299.1"/>
    <property type="molecule type" value="Genomic_DNA"/>
</dbReference>
<dbReference type="InterPro" id="IPR045829">
    <property type="entry name" value="PKD_6"/>
</dbReference>
<comment type="caution">
    <text evidence="2">The sequence shown here is derived from an EMBL/GenBank/DDBJ whole genome shotgun (WGS) entry which is preliminary data.</text>
</comment>
<dbReference type="NCBIfam" id="TIGR04131">
    <property type="entry name" value="Bac_Flav_CTERM"/>
    <property type="match status" value="1"/>
</dbReference>
<name>A0A5N1J5E7_9BACT</name>
<protein>
    <submittedName>
        <fullName evidence="2">Gliding motility-associated C-terminal domain-containing protein</fullName>
    </submittedName>
</protein>
<keyword evidence="3" id="KW-1185">Reference proteome</keyword>
<dbReference type="InterPro" id="IPR026341">
    <property type="entry name" value="T9SS_type_B"/>
</dbReference>
<dbReference type="Pfam" id="PF13585">
    <property type="entry name" value="CHU_C"/>
    <property type="match status" value="1"/>
</dbReference>
<proteinExistence type="predicted"/>
<dbReference type="SUPFAM" id="SSF82171">
    <property type="entry name" value="DPP6 N-terminal domain-like"/>
    <property type="match status" value="1"/>
</dbReference>